<dbReference type="GO" id="GO:0008757">
    <property type="term" value="F:S-adenosylmethionine-dependent methyltransferase activity"/>
    <property type="evidence" value="ECO:0007669"/>
    <property type="project" value="InterPro"/>
</dbReference>
<name>H8GMB5_METAL</name>
<dbReference type="Proteomes" id="UP000005090">
    <property type="component" value="Chromosome"/>
</dbReference>
<evidence type="ECO:0000259" key="9">
    <source>
        <dbReference type="Pfam" id="PF08241"/>
    </source>
</evidence>
<dbReference type="eggNOG" id="COG2226">
    <property type="taxonomic scope" value="Bacteria"/>
</dbReference>
<organism evidence="10 11">
    <name type="scientific">Methylomicrobium album BG8</name>
    <dbReference type="NCBI Taxonomy" id="686340"/>
    <lineage>
        <taxon>Bacteria</taxon>
        <taxon>Pseudomonadati</taxon>
        <taxon>Pseudomonadota</taxon>
        <taxon>Gammaproteobacteria</taxon>
        <taxon>Methylococcales</taxon>
        <taxon>Methylococcaceae</taxon>
        <taxon>Methylomicrobium</taxon>
    </lineage>
</organism>
<keyword evidence="11" id="KW-1185">Reference proteome</keyword>
<accession>H8GMB5</accession>
<evidence type="ECO:0000256" key="6">
    <source>
        <dbReference type="ARBA" id="ARBA00022691"/>
    </source>
</evidence>
<dbReference type="GO" id="GO:0102130">
    <property type="term" value="F:malonyl-CoA methyltransferase activity"/>
    <property type="evidence" value="ECO:0007669"/>
    <property type="project" value="UniProtKB-EC"/>
</dbReference>
<dbReference type="InterPro" id="IPR013216">
    <property type="entry name" value="Methyltransf_11"/>
</dbReference>
<dbReference type="GO" id="GO:0032259">
    <property type="term" value="P:methylation"/>
    <property type="evidence" value="ECO:0007669"/>
    <property type="project" value="UniProtKB-KW"/>
</dbReference>
<evidence type="ECO:0000256" key="2">
    <source>
        <dbReference type="ARBA" id="ARBA00004746"/>
    </source>
</evidence>
<keyword evidence="7 8" id="KW-0093">Biotin biosynthesis</keyword>
<evidence type="ECO:0000256" key="4">
    <source>
        <dbReference type="ARBA" id="ARBA00022603"/>
    </source>
</evidence>
<dbReference type="InterPro" id="IPR050602">
    <property type="entry name" value="Malonyl-ACP_OMT"/>
</dbReference>
<dbReference type="GO" id="GO:0010340">
    <property type="term" value="F:carboxyl-O-methyltransferase activity"/>
    <property type="evidence" value="ECO:0007669"/>
    <property type="project" value="UniProtKB-UniRule"/>
</dbReference>
<dbReference type="AlphaFoldDB" id="H8GMB5"/>
<dbReference type="CDD" id="cd02440">
    <property type="entry name" value="AdoMet_MTases"/>
    <property type="match status" value="1"/>
</dbReference>
<dbReference type="STRING" id="686340.Metal_2958"/>
<dbReference type="RefSeq" id="WP_005373362.1">
    <property type="nucleotide sequence ID" value="NZ_CM001475.1"/>
</dbReference>
<comment type="pathway">
    <text evidence="2 8">Cofactor biosynthesis; biotin biosynthesis.</text>
</comment>
<dbReference type="HAMAP" id="MF_00835">
    <property type="entry name" value="BioC"/>
    <property type="match status" value="1"/>
</dbReference>
<keyword evidence="4 8" id="KW-0489">Methyltransferase</keyword>
<proteinExistence type="inferred from homology"/>
<dbReference type="SUPFAM" id="SSF53335">
    <property type="entry name" value="S-adenosyl-L-methionine-dependent methyltransferases"/>
    <property type="match status" value="1"/>
</dbReference>
<evidence type="ECO:0000256" key="8">
    <source>
        <dbReference type="HAMAP-Rule" id="MF_00835"/>
    </source>
</evidence>
<dbReference type="EC" id="2.1.1.197" evidence="3 8"/>
<dbReference type="Gene3D" id="3.40.50.150">
    <property type="entry name" value="Vaccinia Virus protein VP39"/>
    <property type="match status" value="1"/>
</dbReference>
<keyword evidence="6 8" id="KW-0949">S-adenosyl-L-methionine</keyword>
<comment type="similarity">
    <text evidence="8">Belongs to the methyltransferase superfamily.</text>
</comment>
<evidence type="ECO:0000313" key="10">
    <source>
        <dbReference type="EMBL" id="EIC30639.1"/>
    </source>
</evidence>
<evidence type="ECO:0000256" key="1">
    <source>
        <dbReference type="ARBA" id="ARBA00000852"/>
    </source>
</evidence>
<evidence type="ECO:0000256" key="5">
    <source>
        <dbReference type="ARBA" id="ARBA00022679"/>
    </source>
</evidence>
<dbReference type="HOGENOM" id="CLU_046586_2_2_6"/>
<dbReference type="InterPro" id="IPR029063">
    <property type="entry name" value="SAM-dependent_MTases_sf"/>
</dbReference>
<dbReference type="EMBL" id="CM001475">
    <property type="protein sequence ID" value="EIC30639.1"/>
    <property type="molecule type" value="Genomic_DNA"/>
</dbReference>
<evidence type="ECO:0000256" key="7">
    <source>
        <dbReference type="ARBA" id="ARBA00022756"/>
    </source>
</evidence>
<comment type="catalytic activity">
    <reaction evidence="1 8">
        <text>malonyl-[ACP] + S-adenosyl-L-methionine = malonyl-[ACP] methyl ester + S-adenosyl-L-homocysteine</text>
        <dbReference type="Rhea" id="RHEA:17105"/>
        <dbReference type="Rhea" id="RHEA-COMP:9623"/>
        <dbReference type="Rhea" id="RHEA-COMP:9954"/>
        <dbReference type="ChEBI" id="CHEBI:57856"/>
        <dbReference type="ChEBI" id="CHEBI:59789"/>
        <dbReference type="ChEBI" id="CHEBI:78449"/>
        <dbReference type="ChEBI" id="CHEBI:78845"/>
        <dbReference type="EC" id="2.1.1.197"/>
    </reaction>
</comment>
<dbReference type="UniPathway" id="UPA00078"/>
<evidence type="ECO:0000313" key="11">
    <source>
        <dbReference type="Proteomes" id="UP000005090"/>
    </source>
</evidence>
<gene>
    <name evidence="8" type="primary">bioC</name>
    <name evidence="10" type="ORF">Metal_2958</name>
</gene>
<protein>
    <recommendedName>
        <fullName evidence="3 8">Malonyl-[acyl-carrier protein] O-methyltransferase</fullName>
        <shortName evidence="8">Malonyl-ACP O-methyltransferase</shortName>
        <ecNumber evidence="3 8">2.1.1.197</ecNumber>
    </recommendedName>
    <alternativeName>
        <fullName evidence="8">Biotin synthesis protein BioC</fullName>
    </alternativeName>
</protein>
<evidence type="ECO:0000256" key="3">
    <source>
        <dbReference type="ARBA" id="ARBA00012327"/>
    </source>
</evidence>
<feature type="domain" description="Methyltransferase type 11" evidence="9">
    <location>
        <begin position="50"/>
        <end position="151"/>
    </location>
</feature>
<dbReference type="PANTHER" id="PTHR13090:SF1">
    <property type="entry name" value="ARGININE-HYDROXYLASE NDUFAF5, MITOCHONDRIAL"/>
    <property type="match status" value="1"/>
</dbReference>
<dbReference type="Pfam" id="PF08241">
    <property type="entry name" value="Methyltransf_11"/>
    <property type="match status" value="1"/>
</dbReference>
<sequence>MNAALLDKPRIRQSFGAASRTYDRAAALQRRSASDLMRPIEEAGIRGTVLDLGCGTGNLTGLLLAVPIPPKTVIALDIAPAMLDAARAKLGRPLNADSTVTYICADAERLPFADACLDGVYSNLALQWCDRLDRVLTDLKRIMKPGSPLIFSTFGPQTLKELKRAWAKVDDLPHVNDFHTRQELLGLLQTTGFSACRIRQFVHTPRYANVADLMRELKAIGAHNAHLARPKNLTGKARMQAMYGAYERHRVEGSLPATFEILQVSARA</sequence>
<dbReference type="InterPro" id="IPR011814">
    <property type="entry name" value="BioC"/>
</dbReference>
<keyword evidence="5 8" id="KW-0808">Transferase</keyword>
<comment type="function">
    <text evidence="8">Converts the free carboxyl group of a malonyl-thioester to its methyl ester by transfer of a methyl group from S-adenosyl-L-methionine (SAM). It allows to synthesize pimeloyl-ACP via the fatty acid synthetic pathway.</text>
</comment>
<dbReference type="PANTHER" id="PTHR13090">
    <property type="entry name" value="ARGININE-HYDROXYLASE NDUFAF5, MITOCHONDRIAL"/>
    <property type="match status" value="1"/>
</dbReference>
<dbReference type="GO" id="GO:0009102">
    <property type="term" value="P:biotin biosynthetic process"/>
    <property type="evidence" value="ECO:0007669"/>
    <property type="project" value="UniProtKB-UniRule"/>
</dbReference>
<reference evidence="10 11" key="1">
    <citation type="journal article" date="2013" name="Genome Announc.">
        <title>Genome Sequence of the Obligate Gammaproteobacterial Methanotroph Methylomicrobium album Strain BG8.</title>
        <authorList>
            <person name="Kits K.D."/>
            <person name="Kalyuzhnaya M.G."/>
            <person name="Klotz M.G."/>
            <person name="Jetten M.S."/>
            <person name="Op den Camp H.J."/>
            <person name="Vuilleumier S."/>
            <person name="Bringel F."/>
            <person name="Dispirito A.A."/>
            <person name="Murrell J.C."/>
            <person name="Bruce D."/>
            <person name="Cheng J.F."/>
            <person name="Copeland A."/>
            <person name="Goodwin L."/>
            <person name="Hauser L."/>
            <person name="Lajus A."/>
            <person name="Land M.L."/>
            <person name="Lapidus A."/>
            <person name="Lucas S."/>
            <person name="Medigue C."/>
            <person name="Pitluck S."/>
            <person name="Woyke T."/>
            <person name="Zeytun A."/>
            <person name="Stein L.Y."/>
        </authorList>
    </citation>
    <scope>NUCLEOTIDE SEQUENCE [LARGE SCALE GENOMIC DNA]</scope>
    <source>
        <strain evidence="10 11">BG8</strain>
    </source>
</reference>
<dbReference type="NCBIfam" id="TIGR02072">
    <property type="entry name" value="BioC"/>
    <property type="match status" value="1"/>
</dbReference>